<feature type="domain" description="Glycosyl transferase family 1" evidence="5">
    <location>
        <begin position="188"/>
        <end position="343"/>
    </location>
</feature>
<organism evidence="8 9">
    <name type="scientific">Protaetiibacter larvae</name>
    <dbReference type="NCBI Taxonomy" id="2592654"/>
    <lineage>
        <taxon>Bacteria</taxon>
        <taxon>Bacillati</taxon>
        <taxon>Actinomycetota</taxon>
        <taxon>Actinomycetes</taxon>
        <taxon>Micrococcales</taxon>
        <taxon>Microbacteriaceae</taxon>
        <taxon>Protaetiibacter</taxon>
    </lineage>
</organism>
<dbReference type="InterPro" id="IPR013830">
    <property type="entry name" value="SGNH_hydro"/>
</dbReference>
<dbReference type="Pfam" id="PF13439">
    <property type="entry name" value="Glyco_transf_4"/>
    <property type="match status" value="1"/>
</dbReference>
<reference evidence="8 9" key="1">
    <citation type="submission" date="2019-09" db="EMBL/GenBank/DDBJ databases">
        <title>Genome sequencing of strain KACC 19322.</title>
        <authorList>
            <person name="Heo J."/>
            <person name="Kim S.-J."/>
            <person name="Kim J.-S."/>
            <person name="Hong S.-B."/>
            <person name="Kwon S.-W."/>
        </authorList>
    </citation>
    <scope>NUCLEOTIDE SEQUENCE [LARGE SCALE GENOMIC DNA]</scope>
    <source>
        <strain evidence="8 9">KACC 19322</strain>
    </source>
</reference>
<feature type="compositionally biased region" description="Basic and acidic residues" evidence="4">
    <location>
        <begin position="378"/>
        <end position="388"/>
    </location>
</feature>
<dbReference type="CDD" id="cd03814">
    <property type="entry name" value="GT4-like"/>
    <property type="match status" value="1"/>
</dbReference>
<sequence length="667" mass="72344">MRVALIAESFLPHMNGVTHSLLQVIRHLERAGHQTLVIAPRAGRARPEVQGAELALLRSVPLPGYPEVRIVVAHTARLTAILRDFAPDVVHLASPFVLGWQALRAAERLGIPTVAVYQTDIPAYARRYGIPGAEAELGRHVARLHGRATLTLAPSTSASDDLAVLGVPRVRRWARGVDAERFHPARRSEVRRAQLAPNGEVLVGYVGRLAPEKQVEDLAALAGLPGVRLVVIGDGPDRARLEALLPDAVFLGFRSGDELADDVASLDLFVHPGESETFCQTVQEALASGVPVVATGRGGPRDLVDNGRTGWLYRPGDLAELRSRVADLAGDNAKRRAFATAARAAVEGRSWSALCDELLGHYRAAMVLHTVRADPRPDPRAVAVERRPSPPTAPAPAWRPRRFAALGDSLTEGLCDTSRQAPGVYRGWTDRLALLLAHADGRTAPLHYGNLAVRSRRVQDVVDVQLPRAIELGADFVTVLIGANDLVRVGAPTTRLAEQLADGIDRLRSSGAEVLVLAPFAPPRVYLRALHDRTLVFARELRRRARESGAMFLDPAAAIDLADPRLWAGDRVHLSSRGHRMLSYAAAEALGLEGAVELGALETAMHDEELSPDDEPLSHARWLWTHVRPWAARRIRGRTAGDGLLAKHDELVPILPAARPGVRVPQR</sequence>
<proteinExistence type="predicted"/>
<dbReference type="InterPro" id="IPR028098">
    <property type="entry name" value="Glyco_trans_4-like_N"/>
</dbReference>
<accession>A0A5C1Y6Y8</accession>
<dbReference type="PANTHER" id="PTHR45947:SF3">
    <property type="entry name" value="SULFOQUINOVOSYL TRANSFERASE SQD2"/>
    <property type="match status" value="1"/>
</dbReference>
<evidence type="ECO:0000313" key="9">
    <source>
        <dbReference type="Proteomes" id="UP000322159"/>
    </source>
</evidence>
<dbReference type="GO" id="GO:0016758">
    <property type="term" value="F:hexosyltransferase activity"/>
    <property type="evidence" value="ECO:0007669"/>
    <property type="project" value="TreeGrafter"/>
</dbReference>
<evidence type="ECO:0000259" key="5">
    <source>
        <dbReference type="Pfam" id="PF00534"/>
    </source>
</evidence>
<dbReference type="SUPFAM" id="SSF53756">
    <property type="entry name" value="UDP-Glycosyltransferase/glycogen phosphorylase"/>
    <property type="match status" value="1"/>
</dbReference>
<dbReference type="Pfam" id="PF13472">
    <property type="entry name" value="Lipase_GDSL_2"/>
    <property type="match status" value="1"/>
</dbReference>
<dbReference type="Gene3D" id="3.40.50.2000">
    <property type="entry name" value="Glycogen Phosphorylase B"/>
    <property type="match status" value="2"/>
</dbReference>
<feature type="region of interest" description="Disordered" evidence="4">
    <location>
        <begin position="378"/>
        <end position="398"/>
    </location>
</feature>
<feature type="domain" description="Glycosyltransferase subfamily 4-like N-terminal" evidence="6">
    <location>
        <begin position="15"/>
        <end position="181"/>
    </location>
</feature>
<keyword evidence="3 8" id="KW-0808">Transferase</keyword>
<dbReference type="InterPro" id="IPR001296">
    <property type="entry name" value="Glyco_trans_1"/>
</dbReference>
<evidence type="ECO:0000256" key="3">
    <source>
        <dbReference type="ARBA" id="ARBA00022679"/>
    </source>
</evidence>
<dbReference type="RefSeq" id="WP_149325261.1">
    <property type="nucleotide sequence ID" value="NZ_CP043504.1"/>
</dbReference>
<name>A0A5C1Y6Y8_9MICO</name>
<dbReference type="PANTHER" id="PTHR45947">
    <property type="entry name" value="SULFOQUINOVOSYL TRANSFERASE SQD2"/>
    <property type="match status" value="1"/>
</dbReference>
<dbReference type="Pfam" id="PF00534">
    <property type="entry name" value="Glycos_transf_1"/>
    <property type="match status" value="1"/>
</dbReference>
<dbReference type="InterPro" id="IPR036514">
    <property type="entry name" value="SGNH_hydro_sf"/>
</dbReference>
<dbReference type="AlphaFoldDB" id="A0A5C1Y6Y8"/>
<evidence type="ECO:0000259" key="6">
    <source>
        <dbReference type="Pfam" id="PF13439"/>
    </source>
</evidence>
<keyword evidence="2" id="KW-0328">Glycosyltransferase</keyword>
<dbReference type="SUPFAM" id="SSF52266">
    <property type="entry name" value="SGNH hydrolase"/>
    <property type="match status" value="1"/>
</dbReference>
<dbReference type="KEGG" id="lyk:FLP23_07375"/>
<dbReference type="Proteomes" id="UP000322159">
    <property type="component" value="Chromosome"/>
</dbReference>
<feature type="domain" description="SGNH hydrolase-type esterase" evidence="7">
    <location>
        <begin position="405"/>
        <end position="580"/>
    </location>
</feature>
<dbReference type="CDD" id="cd01832">
    <property type="entry name" value="SGNH_hydrolase_like_1"/>
    <property type="match status" value="1"/>
</dbReference>
<evidence type="ECO:0000256" key="2">
    <source>
        <dbReference type="ARBA" id="ARBA00022676"/>
    </source>
</evidence>
<dbReference type="EMBL" id="CP043504">
    <property type="protein sequence ID" value="QEO09843.1"/>
    <property type="molecule type" value="Genomic_DNA"/>
</dbReference>
<evidence type="ECO:0000256" key="4">
    <source>
        <dbReference type="SAM" id="MobiDB-lite"/>
    </source>
</evidence>
<evidence type="ECO:0000259" key="7">
    <source>
        <dbReference type="Pfam" id="PF13472"/>
    </source>
</evidence>
<dbReference type="GO" id="GO:1901137">
    <property type="term" value="P:carbohydrate derivative biosynthetic process"/>
    <property type="evidence" value="ECO:0007669"/>
    <property type="project" value="UniProtKB-ARBA"/>
</dbReference>
<dbReference type="Gene3D" id="3.40.50.1110">
    <property type="entry name" value="SGNH hydrolase"/>
    <property type="match status" value="1"/>
</dbReference>
<dbReference type="InterPro" id="IPR050194">
    <property type="entry name" value="Glycosyltransferase_grp1"/>
</dbReference>
<gene>
    <name evidence="8" type="ORF">FLP23_07375</name>
</gene>
<dbReference type="OrthoDB" id="9802525at2"/>
<evidence type="ECO:0000256" key="1">
    <source>
        <dbReference type="ARBA" id="ARBA00021292"/>
    </source>
</evidence>
<keyword evidence="9" id="KW-1185">Reference proteome</keyword>
<evidence type="ECO:0000313" key="8">
    <source>
        <dbReference type="EMBL" id="QEO09843.1"/>
    </source>
</evidence>
<protein>
    <recommendedName>
        <fullName evidence="1">D-inositol 3-phosphate glycosyltransferase</fullName>
    </recommendedName>
</protein>